<evidence type="ECO:0000256" key="2">
    <source>
        <dbReference type="SAM" id="MobiDB-lite"/>
    </source>
</evidence>
<feature type="compositionally biased region" description="Polar residues" evidence="2">
    <location>
        <begin position="370"/>
        <end position="379"/>
    </location>
</feature>
<reference evidence="5 6" key="1">
    <citation type="journal article" date="2021" name="Commun. Biol.">
        <title>The genome of Shorea leprosula (Dipterocarpaceae) highlights the ecological relevance of drought in aseasonal tropical rainforests.</title>
        <authorList>
            <person name="Ng K.K.S."/>
            <person name="Kobayashi M.J."/>
            <person name="Fawcett J.A."/>
            <person name="Hatakeyama M."/>
            <person name="Paape T."/>
            <person name="Ng C.H."/>
            <person name="Ang C.C."/>
            <person name="Tnah L.H."/>
            <person name="Lee C.T."/>
            <person name="Nishiyama T."/>
            <person name="Sese J."/>
            <person name="O'Brien M.J."/>
            <person name="Copetti D."/>
            <person name="Mohd Noor M.I."/>
            <person name="Ong R.C."/>
            <person name="Putra M."/>
            <person name="Sireger I.Z."/>
            <person name="Indrioko S."/>
            <person name="Kosugi Y."/>
            <person name="Izuno A."/>
            <person name="Isagi Y."/>
            <person name="Lee S.L."/>
            <person name="Shimizu K.K."/>
        </authorList>
    </citation>
    <scope>NUCLEOTIDE SEQUENCE [LARGE SCALE GENOMIC DNA]</scope>
    <source>
        <strain evidence="5">214</strain>
    </source>
</reference>
<dbReference type="Gene3D" id="3.60.10.10">
    <property type="entry name" value="Endonuclease/exonuclease/phosphatase"/>
    <property type="match status" value="1"/>
</dbReference>
<dbReference type="PANTHER" id="PTHR31635:SF196">
    <property type="entry name" value="REVERSE TRANSCRIPTASE DOMAIN-CONTAINING PROTEIN-RELATED"/>
    <property type="match status" value="1"/>
</dbReference>
<keyword evidence="1" id="KW-0863">Zinc-finger</keyword>
<dbReference type="GO" id="GO:0003676">
    <property type="term" value="F:nucleic acid binding"/>
    <property type="evidence" value="ECO:0007669"/>
    <property type="project" value="InterPro"/>
</dbReference>
<dbReference type="GO" id="GO:0008270">
    <property type="term" value="F:zinc ion binding"/>
    <property type="evidence" value="ECO:0007669"/>
    <property type="project" value="UniProtKB-KW"/>
</dbReference>
<dbReference type="SUPFAM" id="SSF56219">
    <property type="entry name" value="DNase I-like"/>
    <property type="match status" value="1"/>
</dbReference>
<name>A0AAV5KB53_9ROSI</name>
<evidence type="ECO:0000256" key="1">
    <source>
        <dbReference type="PROSITE-ProRule" id="PRU00047"/>
    </source>
</evidence>
<feature type="region of interest" description="Disordered" evidence="2">
    <location>
        <begin position="273"/>
        <end position="380"/>
    </location>
</feature>
<comment type="caution">
    <text evidence="5">The sequence shown here is derived from an EMBL/GenBank/DDBJ whole genome shotgun (WGS) entry which is preliminary data.</text>
</comment>
<feature type="region of interest" description="Disordered" evidence="2">
    <location>
        <begin position="417"/>
        <end position="448"/>
    </location>
</feature>
<dbReference type="Proteomes" id="UP001054252">
    <property type="component" value="Unassembled WGS sequence"/>
</dbReference>
<dbReference type="InterPro" id="IPR001878">
    <property type="entry name" value="Znf_CCHC"/>
</dbReference>
<dbReference type="EMBL" id="BPVZ01000058">
    <property type="protein sequence ID" value="GKV21615.1"/>
    <property type="molecule type" value="Genomic_DNA"/>
</dbReference>
<feature type="domain" description="Reverse transcriptase" evidence="4">
    <location>
        <begin position="849"/>
        <end position="1061"/>
    </location>
</feature>
<proteinExistence type="predicted"/>
<evidence type="ECO:0000313" key="5">
    <source>
        <dbReference type="EMBL" id="GKV21615.1"/>
    </source>
</evidence>
<dbReference type="InterPro" id="IPR043502">
    <property type="entry name" value="DNA/RNA_pol_sf"/>
</dbReference>
<evidence type="ECO:0000259" key="4">
    <source>
        <dbReference type="PROSITE" id="PS50878"/>
    </source>
</evidence>
<protein>
    <recommendedName>
        <fullName evidence="7">Reverse transcriptase domain-containing protein</fullName>
    </recommendedName>
</protein>
<dbReference type="Pfam" id="PF00078">
    <property type="entry name" value="RVT_1"/>
    <property type="match status" value="1"/>
</dbReference>
<dbReference type="InterPro" id="IPR005135">
    <property type="entry name" value="Endo/exonuclease/phosphatase"/>
</dbReference>
<dbReference type="PROSITE" id="PS50158">
    <property type="entry name" value="ZF_CCHC"/>
    <property type="match status" value="1"/>
</dbReference>
<dbReference type="Pfam" id="PF03372">
    <property type="entry name" value="Exo_endo_phos"/>
    <property type="match status" value="1"/>
</dbReference>
<sequence>MSSGFLSLTFPSVQENDLLVRSTKKIKNSQEIPRSTATEEVMTDINAQNLSYKDKLLLNGIEGNVDENLSFDAMPDYLEEDSDFDDDPEDPAPIVLFSREDKRRMREPWKKALIIKTFDKTEDLDKVINGGPWFVGAYYLTIRPWEPNFRPEDATFSHTVAWAQLPGLPSEYYDHCSLHKIGNTVGALLRVDAHTAHHTRGQYARICVRVDLDKPLVKTVRLGKIRQKVAYEGIRGLCFSCGRIGHRKSECTFKTTPPSMICDMDTGSKNFQSINEAPSSGDLNSDTLAKSNTSTPAMATLSGKEGSSSTQHIVIPPQGQLNHPDEYGPWLIVDRRKKRSSQKPAMESKSTVEKKTTKGNRDHGEPNHRSGPSNQSVHNGSYAFKANGKVAGALNAKSQFKAVNATVQSKTVVGTRNDKLNPNFLASSSEAKSSQISEEGDAKDSRHINQSKAQLSLGPNAVILEQTSTGSQSPTAQNSSPLEIRSQLWEELRIVSKHFTGPWLVIGDFNDVVDSTEKFGGNPICQNRVKAYTDCMNDCNLLDLGYSGGRFTWVNMRDNSQIIRERIDRAWANPDWRLQFPEANVLHLPRVCSDHNPILLDLEHSGSKSGERPFRLEKFWIDHPDFKDLISPVWSSITSSTTQCVANTKSVCKTWSRNTFGHIFDKKRELNTRLNGIQKALSIKPSTFLSSLEKELSKEYANILKFEEDLWFMKSRTNWVVDGDRNSKFFHLSTIKHRNHNRIHCLRISTDEWVSDQREISNLIVHYFRDLFTSSLAHSYHDSFSLIGGLSSNTMASYVDDDIPSDKEIHDALFSLKPFKAPGPDGLHPMFFQRMWPVVAEILCSDIKNAFCLSSIPEGWNDCLISLIPKINNPETVQQFRPIGLCNTTYKIISKILVNRIKPILESLISPCQASFVPGRKGTDNILILQELVHSFSNKRGKVGDVIVKLDLEKAYDRLEWSFIREALVYFQFPHRVIDLIMSCISTSHITILVNGGKTEKLTPSRGIRQGDPLSPYLFILCMEFLSIKISGDMARGLWKGSKAESSQFFLRSFGSKDQYR</sequence>
<feature type="domain" description="CCHC-type" evidence="3">
    <location>
        <begin position="238"/>
        <end position="251"/>
    </location>
</feature>
<feature type="compositionally biased region" description="Basic and acidic residues" evidence="2">
    <location>
        <begin position="350"/>
        <end position="368"/>
    </location>
</feature>
<accession>A0AAV5KB53</accession>
<dbReference type="PANTHER" id="PTHR31635">
    <property type="entry name" value="REVERSE TRANSCRIPTASE DOMAIN-CONTAINING PROTEIN-RELATED"/>
    <property type="match status" value="1"/>
</dbReference>
<dbReference type="PROSITE" id="PS50878">
    <property type="entry name" value="RT_POL"/>
    <property type="match status" value="1"/>
</dbReference>
<keyword evidence="6" id="KW-1185">Reference proteome</keyword>
<keyword evidence="1" id="KW-0862">Zinc</keyword>
<feature type="compositionally biased region" description="Low complexity" evidence="2">
    <location>
        <begin position="427"/>
        <end position="437"/>
    </location>
</feature>
<dbReference type="SUPFAM" id="SSF56672">
    <property type="entry name" value="DNA/RNA polymerases"/>
    <property type="match status" value="1"/>
</dbReference>
<keyword evidence="1" id="KW-0479">Metal-binding</keyword>
<dbReference type="InterPro" id="IPR000477">
    <property type="entry name" value="RT_dom"/>
</dbReference>
<dbReference type="AlphaFoldDB" id="A0AAV5KB53"/>
<gene>
    <name evidence="5" type="ORF">SLEP1_g31576</name>
</gene>
<evidence type="ECO:0000313" key="6">
    <source>
        <dbReference type="Proteomes" id="UP001054252"/>
    </source>
</evidence>
<feature type="compositionally biased region" description="Polar residues" evidence="2">
    <location>
        <begin position="273"/>
        <end position="297"/>
    </location>
</feature>
<evidence type="ECO:0008006" key="7">
    <source>
        <dbReference type="Google" id="ProtNLM"/>
    </source>
</evidence>
<evidence type="ECO:0000259" key="3">
    <source>
        <dbReference type="PROSITE" id="PS50158"/>
    </source>
</evidence>
<dbReference type="CDD" id="cd01650">
    <property type="entry name" value="RT_nLTR_like"/>
    <property type="match status" value="1"/>
</dbReference>
<organism evidence="5 6">
    <name type="scientific">Rubroshorea leprosula</name>
    <dbReference type="NCBI Taxonomy" id="152421"/>
    <lineage>
        <taxon>Eukaryota</taxon>
        <taxon>Viridiplantae</taxon>
        <taxon>Streptophyta</taxon>
        <taxon>Embryophyta</taxon>
        <taxon>Tracheophyta</taxon>
        <taxon>Spermatophyta</taxon>
        <taxon>Magnoliopsida</taxon>
        <taxon>eudicotyledons</taxon>
        <taxon>Gunneridae</taxon>
        <taxon>Pentapetalae</taxon>
        <taxon>rosids</taxon>
        <taxon>malvids</taxon>
        <taxon>Malvales</taxon>
        <taxon>Dipterocarpaceae</taxon>
        <taxon>Rubroshorea</taxon>
    </lineage>
</organism>
<dbReference type="GO" id="GO:0003824">
    <property type="term" value="F:catalytic activity"/>
    <property type="evidence" value="ECO:0007669"/>
    <property type="project" value="InterPro"/>
</dbReference>
<dbReference type="InterPro" id="IPR036691">
    <property type="entry name" value="Endo/exonu/phosph_ase_sf"/>
</dbReference>